<dbReference type="SUPFAM" id="SSF53850">
    <property type="entry name" value="Periplasmic binding protein-like II"/>
    <property type="match status" value="1"/>
</dbReference>
<reference evidence="2 3" key="1">
    <citation type="submission" date="2023-04" db="EMBL/GenBank/DDBJ databases">
        <title>Forest soil microbial communities from Buena Vista Peninsula, Colon Province, Panama.</title>
        <authorList>
            <person name="Bouskill N."/>
        </authorList>
    </citation>
    <scope>NUCLEOTIDE SEQUENCE [LARGE SCALE GENOMIC DNA]</scope>
    <source>
        <strain evidence="2 3">CFH S0262</strain>
    </source>
</reference>
<gene>
    <name evidence="2" type="ORF">M2280_002816</name>
</gene>
<evidence type="ECO:0000313" key="3">
    <source>
        <dbReference type="Proteomes" id="UP001160334"/>
    </source>
</evidence>
<dbReference type="Gene3D" id="3.40.190.10">
    <property type="entry name" value="Periplasmic binding protein-like II"/>
    <property type="match status" value="1"/>
</dbReference>
<comment type="caution">
    <text evidence="2">The sequence shown here is derived from an EMBL/GenBank/DDBJ whole genome shotgun (WGS) entry which is preliminary data.</text>
</comment>
<accession>A0ABT6MBB1</accession>
<feature type="region of interest" description="Disordered" evidence="1">
    <location>
        <begin position="85"/>
        <end position="120"/>
    </location>
</feature>
<protein>
    <submittedName>
        <fullName evidence="2">ABC-type nitrate/sulfonate/bicarbonate transport system substrate-binding protein</fullName>
    </submittedName>
</protein>
<dbReference type="Proteomes" id="UP001160334">
    <property type="component" value="Unassembled WGS sequence"/>
</dbReference>
<name>A0ABT6MBB1_9NOCA</name>
<organism evidence="2 3">
    <name type="scientific">Prescottella agglutinans</name>
    <dbReference type="NCBI Taxonomy" id="1644129"/>
    <lineage>
        <taxon>Bacteria</taxon>
        <taxon>Bacillati</taxon>
        <taxon>Actinomycetota</taxon>
        <taxon>Actinomycetes</taxon>
        <taxon>Mycobacteriales</taxon>
        <taxon>Nocardiaceae</taxon>
        <taxon>Prescottella</taxon>
    </lineage>
</organism>
<evidence type="ECO:0000313" key="2">
    <source>
        <dbReference type="EMBL" id="MDH6281595.1"/>
    </source>
</evidence>
<dbReference type="EMBL" id="JARXVC010000006">
    <property type="protein sequence ID" value="MDH6281595.1"/>
    <property type="molecule type" value="Genomic_DNA"/>
</dbReference>
<proteinExistence type="predicted"/>
<evidence type="ECO:0000256" key="1">
    <source>
        <dbReference type="SAM" id="MobiDB-lite"/>
    </source>
</evidence>
<sequence length="120" mass="13295">MKVRTLVDTAGLFRHPSLWFVHREFAENHRGEPEAIVAALQESDAWIVADPREAARFFVEDAERNGGKADLDRWEEAMRGRPFGIGAVTDGRPVATHRYPGHRASADVAAQKSSRDGVDG</sequence>
<keyword evidence="3" id="KW-1185">Reference proteome</keyword>